<organism evidence="3 4">
    <name type="scientific">Methanospirillum hungatei JF-1 (strain ATCC 27890 / DSM 864 / NBRC 100397 / JF-1)</name>
    <dbReference type="NCBI Taxonomy" id="323259"/>
    <lineage>
        <taxon>Archaea</taxon>
        <taxon>Methanobacteriati</taxon>
        <taxon>Methanobacteriota</taxon>
        <taxon>Stenosarchaea group</taxon>
        <taxon>Methanomicrobia</taxon>
        <taxon>Methanomicrobiales</taxon>
        <taxon>Methanospirillaceae</taxon>
        <taxon>Methanospirillum</taxon>
    </lineage>
</organism>
<evidence type="ECO:0000313" key="4">
    <source>
        <dbReference type="Proteomes" id="UP000001941"/>
    </source>
</evidence>
<protein>
    <submittedName>
        <fullName evidence="3">TPR repeat</fullName>
    </submittedName>
</protein>
<keyword evidence="1" id="KW-0802">TPR repeat</keyword>
<dbReference type="InterPro" id="IPR011990">
    <property type="entry name" value="TPR-like_helical_dom_sf"/>
</dbReference>
<reference evidence="4" key="1">
    <citation type="journal article" date="2016" name="Stand. Genomic Sci.">
        <title>Complete genome sequence of Methanospirillum hungatei type strain JF1.</title>
        <authorList>
            <person name="Gunsalus R.P."/>
            <person name="Cook L.E."/>
            <person name="Crable B."/>
            <person name="Rohlin L."/>
            <person name="McDonald E."/>
            <person name="Mouttaki H."/>
            <person name="Sieber J.R."/>
            <person name="Poweleit N."/>
            <person name="Zhou H."/>
            <person name="Lapidus A.L."/>
            <person name="Daligault H.E."/>
            <person name="Land M."/>
            <person name="Gilna P."/>
            <person name="Ivanova N."/>
            <person name="Kyrpides N."/>
            <person name="Culley D.E."/>
            <person name="McInerney M.J."/>
        </authorList>
    </citation>
    <scope>NUCLEOTIDE SEQUENCE [LARGE SCALE GENOMIC DNA]</scope>
    <source>
        <strain evidence="4">ATCC 27890 / DSM 864 / NBRC 100397 / JF-1</strain>
    </source>
</reference>
<keyword evidence="2" id="KW-1133">Transmembrane helix</keyword>
<dbReference type="eggNOG" id="arCOG03032">
    <property type="taxonomic scope" value="Archaea"/>
</dbReference>
<dbReference type="InterPro" id="IPR019734">
    <property type="entry name" value="TPR_rpt"/>
</dbReference>
<dbReference type="HOGENOM" id="CLU_527487_0_0_2"/>
<dbReference type="Pfam" id="PF00515">
    <property type="entry name" value="TPR_1"/>
    <property type="match status" value="1"/>
</dbReference>
<name>Q2FT70_METHJ</name>
<sequence length="516" mass="57718">MDDDIQILYKNGIEAYRRGELQKASDLLMQVVEASEEDHRAWNALGVVFTRMKKYEDAEVCFENALTLDPSNEVYMRNREKNQGHMKKSVKDHLSALQLPQLSEIPVLYRAIGIVGIIALIVMLALVLPPVLNPPPQALSSGEIPVIIDITEDLVIINNPGGPGLEKVQKFEITVNNQSMDSLGPVPRILNPYPPSTLAIPIDDLYPVSDNNIVTFRVTALFQDESSREVITKTLTLPVIEEEPVIEEPVFIPHDPLFKPGDVLLRKENGTYLLISELLPDNQYRIEELIRRNDGYFVVQPGLARNGSMQEYELLYQKTAELPVPADSVFKPATPYQARSTTTSAAGKNPLYVPGDLISRSSGSTQEVRVVLGYDPATDEYAIDTISRYYTGEWGYRPDTTAEWMSRADLEHTYPARVNRIALSQIGIGADSSPPGTEPKYREGDIVARDRGADAAQLLILSYNPKTGEYGTDIIRRSYDGGWVRDGQNTPVLRSTLERQYPYKARNVDVSLVKIR</sequence>
<dbReference type="SMART" id="SM00028">
    <property type="entry name" value="TPR"/>
    <property type="match status" value="2"/>
</dbReference>
<keyword evidence="2" id="KW-0812">Transmembrane</keyword>
<accession>Q2FT70</accession>
<proteinExistence type="predicted"/>
<dbReference type="PROSITE" id="PS50293">
    <property type="entry name" value="TPR_REGION"/>
    <property type="match status" value="1"/>
</dbReference>
<dbReference type="InParanoid" id="Q2FT70"/>
<dbReference type="AlphaFoldDB" id="Q2FT70"/>
<dbReference type="STRING" id="323259.Mhun_3045"/>
<keyword evidence="4" id="KW-1185">Reference proteome</keyword>
<gene>
    <name evidence="3" type="ordered locus">Mhun_3045</name>
</gene>
<dbReference type="PROSITE" id="PS50005">
    <property type="entry name" value="TPR"/>
    <property type="match status" value="1"/>
</dbReference>
<feature type="transmembrane region" description="Helical" evidence="2">
    <location>
        <begin position="107"/>
        <end position="128"/>
    </location>
</feature>
<dbReference type="Gene3D" id="1.25.40.10">
    <property type="entry name" value="Tetratricopeptide repeat domain"/>
    <property type="match status" value="1"/>
</dbReference>
<feature type="repeat" description="TPR" evidence="1">
    <location>
        <begin position="39"/>
        <end position="72"/>
    </location>
</feature>
<dbReference type="SUPFAM" id="SSF48452">
    <property type="entry name" value="TPR-like"/>
    <property type="match status" value="1"/>
</dbReference>
<evidence type="ECO:0000313" key="3">
    <source>
        <dbReference type="EMBL" id="ABD42732.1"/>
    </source>
</evidence>
<keyword evidence="2" id="KW-0472">Membrane</keyword>
<dbReference type="EnsemblBacteria" id="ABD42732">
    <property type="protein sequence ID" value="ABD42732"/>
    <property type="gene ID" value="Mhun_3045"/>
</dbReference>
<dbReference type="EMBL" id="CP000254">
    <property type="protein sequence ID" value="ABD42732.1"/>
    <property type="molecule type" value="Genomic_DNA"/>
</dbReference>
<evidence type="ECO:0000256" key="2">
    <source>
        <dbReference type="SAM" id="Phobius"/>
    </source>
</evidence>
<dbReference type="KEGG" id="mhu:Mhun_3045"/>
<evidence type="ECO:0000256" key="1">
    <source>
        <dbReference type="PROSITE-ProRule" id="PRU00339"/>
    </source>
</evidence>
<dbReference type="Proteomes" id="UP000001941">
    <property type="component" value="Chromosome"/>
</dbReference>